<dbReference type="GO" id="GO:0000155">
    <property type="term" value="F:phosphorelay sensor kinase activity"/>
    <property type="evidence" value="ECO:0007669"/>
    <property type="project" value="InterPro"/>
</dbReference>
<dbReference type="InterPro" id="IPR003594">
    <property type="entry name" value="HATPase_dom"/>
</dbReference>
<dbReference type="SMART" id="SM00388">
    <property type="entry name" value="HisKA"/>
    <property type="match status" value="1"/>
</dbReference>
<evidence type="ECO:0000256" key="14">
    <source>
        <dbReference type="SAM" id="Coils"/>
    </source>
</evidence>
<dbReference type="Pfam" id="PF00512">
    <property type="entry name" value="HisKA"/>
    <property type="match status" value="1"/>
</dbReference>
<dbReference type="InterPro" id="IPR050398">
    <property type="entry name" value="HssS/ArlS-like"/>
</dbReference>
<dbReference type="InterPro" id="IPR005467">
    <property type="entry name" value="His_kinase_dom"/>
</dbReference>
<dbReference type="CDD" id="cd06225">
    <property type="entry name" value="HAMP"/>
    <property type="match status" value="1"/>
</dbReference>
<name>A0A0F5I2U9_BACTR</name>
<keyword evidence="14" id="KW-0175">Coiled coil</keyword>
<evidence type="ECO:0000256" key="3">
    <source>
        <dbReference type="ARBA" id="ARBA00012438"/>
    </source>
</evidence>
<dbReference type="InterPro" id="IPR036890">
    <property type="entry name" value="HATPase_C_sf"/>
</dbReference>
<keyword evidence="11 15" id="KW-1133">Transmembrane helix</keyword>
<evidence type="ECO:0000313" key="19">
    <source>
        <dbReference type="Proteomes" id="UP000031563"/>
    </source>
</evidence>
<feature type="transmembrane region" description="Helical" evidence="15">
    <location>
        <begin position="163"/>
        <end position="185"/>
    </location>
</feature>
<dbReference type="OrthoDB" id="9813151at2"/>
<keyword evidence="6" id="KW-0808">Transferase</keyword>
<feature type="domain" description="HAMP" evidence="17">
    <location>
        <begin position="183"/>
        <end position="235"/>
    </location>
</feature>
<dbReference type="GO" id="GO:0005524">
    <property type="term" value="F:ATP binding"/>
    <property type="evidence" value="ECO:0007669"/>
    <property type="project" value="UniProtKB-KW"/>
</dbReference>
<keyword evidence="5" id="KW-0597">Phosphoprotein</keyword>
<dbReference type="InterPro" id="IPR004358">
    <property type="entry name" value="Sig_transdc_His_kin-like_C"/>
</dbReference>
<proteinExistence type="predicted"/>
<dbReference type="PROSITE" id="PS50109">
    <property type="entry name" value="HIS_KIN"/>
    <property type="match status" value="1"/>
</dbReference>
<dbReference type="Gene3D" id="1.10.287.130">
    <property type="match status" value="1"/>
</dbReference>
<keyword evidence="10" id="KW-0067">ATP-binding</keyword>
<accession>A0A0F5I2U9</accession>
<evidence type="ECO:0000313" key="18">
    <source>
        <dbReference type="EMBL" id="KKB39472.1"/>
    </source>
</evidence>
<dbReference type="Gene3D" id="3.30.565.10">
    <property type="entry name" value="Histidine kinase-like ATPase, C-terminal domain"/>
    <property type="match status" value="1"/>
</dbReference>
<dbReference type="PANTHER" id="PTHR45528:SF1">
    <property type="entry name" value="SENSOR HISTIDINE KINASE CPXA"/>
    <property type="match status" value="1"/>
</dbReference>
<keyword evidence="12" id="KW-0902">Two-component regulatory system</keyword>
<keyword evidence="18" id="KW-0407">Ion channel</keyword>
<keyword evidence="18" id="KW-0813">Transport</keyword>
<evidence type="ECO:0000256" key="5">
    <source>
        <dbReference type="ARBA" id="ARBA00022553"/>
    </source>
</evidence>
<dbReference type="SMART" id="SM00304">
    <property type="entry name" value="HAMP"/>
    <property type="match status" value="1"/>
</dbReference>
<dbReference type="PROSITE" id="PS50885">
    <property type="entry name" value="HAMP"/>
    <property type="match status" value="1"/>
</dbReference>
<evidence type="ECO:0000259" key="17">
    <source>
        <dbReference type="PROSITE" id="PS50885"/>
    </source>
</evidence>
<organism evidence="18 19">
    <name type="scientific">Bacillus thermotolerans</name>
    <name type="common">Quasibacillus thermotolerans</name>
    <dbReference type="NCBI Taxonomy" id="1221996"/>
    <lineage>
        <taxon>Bacteria</taxon>
        <taxon>Bacillati</taxon>
        <taxon>Bacillota</taxon>
        <taxon>Bacilli</taxon>
        <taxon>Bacillales</taxon>
        <taxon>Bacillaceae</taxon>
        <taxon>Bacillus</taxon>
    </lineage>
</organism>
<dbReference type="GO" id="GO:0005886">
    <property type="term" value="C:plasma membrane"/>
    <property type="evidence" value="ECO:0007669"/>
    <property type="project" value="UniProtKB-SubCell"/>
</dbReference>
<protein>
    <recommendedName>
        <fullName evidence="3">histidine kinase</fullName>
        <ecNumber evidence="3">2.7.13.3</ecNumber>
    </recommendedName>
</protein>
<dbReference type="FunFam" id="3.30.565.10:FF:000006">
    <property type="entry name" value="Sensor histidine kinase WalK"/>
    <property type="match status" value="1"/>
</dbReference>
<comment type="subcellular location">
    <subcellularLocation>
        <location evidence="2">Cell membrane</location>
        <topology evidence="2">Multi-pass membrane protein</topology>
    </subcellularLocation>
</comment>
<dbReference type="CDD" id="cd00082">
    <property type="entry name" value="HisKA"/>
    <property type="match status" value="1"/>
</dbReference>
<evidence type="ECO:0000256" key="1">
    <source>
        <dbReference type="ARBA" id="ARBA00000085"/>
    </source>
</evidence>
<evidence type="ECO:0000256" key="15">
    <source>
        <dbReference type="SAM" id="Phobius"/>
    </source>
</evidence>
<comment type="catalytic activity">
    <reaction evidence="1">
        <text>ATP + protein L-histidine = ADP + protein N-phospho-L-histidine.</text>
        <dbReference type="EC" id="2.7.13.3"/>
    </reaction>
</comment>
<evidence type="ECO:0000256" key="13">
    <source>
        <dbReference type="ARBA" id="ARBA00023136"/>
    </source>
</evidence>
<dbReference type="EMBL" id="JWIR02000041">
    <property type="protein sequence ID" value="KKB39472.1"/>
    <property type="molecule type" value="Genomic_DNA"/>
</dbReference>
<dbReference type="SUPFAM" id="SSF55874">
    <property type="entry name" value="ATPase domain of HSP90 chaperone/DNA topoisomerase II/histidine kinase"/>
    <property type="match status" value="1"/>
</dbReference>
<evidence type="ECO:0000256" key="10">
    <source>
        <dbReference type="ARBA" id="ARBA00022840"/>
    </source>
</evidence>
<dbReference type="RefSeq" id="WP_040037824.1">
    <property type="nucleotide sequence ID" value="NZ_JWIQ02000092.1"/>
</dbReference>
<keyword evidence="8" id="KW-0547">Nucleotide-binding</keyword>
<keyword evidence="19" id="KW-1185">Reference proteome</keyword>
<dbReference type="SUPFAM" id="SSF158472">
    <property type="entry name" value="HAMP domain-like"/>
    <property type="match status" value="1"/>
</dbReference>
<keyword evidence="7 15" id="KW-0812">Transmembrane</keyword>
<dbReference type="PANTHER" id="PTHR45528">
    <property type="entry name" value="SENSOR HISTIDINE KINASE CPXA"/>
    <property type="match status" value="1"/>
</dbReference>
<evidence type="ECO:0000259" key="16">
    <source>
        <dbReference type="PROSITE" id="PS50109"/>
    </source>
</evidence>
<feature type="coiled-coil region" evidence="14">
    <location>
        <begin position="192"/>
        <end position="243"/>
    </location>
</feature>
<dbReference type="InterPro" id="IPR003660">
    <property type="entry name" value="HAMP_dom"/>
</dbReference>
<feature type="domain" description="Histidine kinase" evidence="16">
    <location>
        <begin position="243"/>
        <end position="459"/>
    </location>
</feature>
<dbReference type="SMART" id="SM00387">
    <property type="entry name" value="HATPase_c"/>
    <property type="match status" value="1"/>
</dbReference>
<evidence type="ECO:0000256" key="6">
    <source>
        <dbReference type="ARBA" id="ARBA00022679"/>
    </source>
</evidence>
<sequence length="462" mass="52790">MFNRLSLKIGLLFFVFMLIIEVFVYFILYTNIANERIDEVMDSLLARANTHSAVLENNFDSSTLEHVAIMESESEFAVIITDANGNIIISSDPVEKEMFEVIDHTDYKDIPSVGKVVEHRWTEKQYIAVDSPITIDEEHQGHVFMFANTNIVKNMVNHLSDQFVIVGLITIVLTIFTVFILSRFITLPLMKMKEATEQLSKGKNKVELHKERKDELGELASSIMRLSSDLERLKNDRNEFLASISHELRTPLTYIKGYADIINKQDITDEERKEYLDIIREETEHLTVLVKNLFDLARMDENKFVINRKNVRFRQLIQTIEERIAPVLEEKNITLSASCPVNIIGNIDPDRIQQVLLNILDNARKHTPEGKSISLEVTQNDIEITITISDEGEGIPKAELPYLFERLYRVEKSRSRESGGTGLGLAIAKEIIESHGGTIEIESELGKGTRVIVHLTRGEYND</sequence>
<evidence type="ECO:0000256" key="2">
    <source>
        <dbReference type="ARBA" id="ARBA00004651"/>
    </source>
</evidence>
<dbReference type="Gene3D" id="6.10.340.10">
    <property type="match status" value="1"/>
</dbReference>
<evidence type="ECO:0000256" key="7">
    <source>
        <dbReference type="ARBA" id="ARBA00022692"/>
    </source>
</evidence>
<dbReference type="CDD" id="cd00075">
    <property type="entry name" value="HATPase"/>
    <property type="match status" value="1"/>
</dbReference>
<dbReference type="InterPro" id="IPR036097">
    <property type="entry name" value="HisK_dim/P_sf"/>
</dbReference>
<dbReference type="AlphaFoldDB" id="A0A0F5I2U9"/>
<dbReference type="GO" id="GO:0034220">
    <property type="term" value="P:monoatomic ion transmembrane transport"/>
    <property type="evidence" value="ECO:0007669"/>
    <property type="project" value="UniProtKB-KW"/>
</dbReference>
<dbReference type="PRINTS" id="PR00344">
    <property type="entry name" value="BCTRLSENSOR"/>
</dbReference>
<reference evidence="18" key="1">
    <citation type="submission" date="2015-02" db="EMBL/GenBank/DDBJ databases">
        <title>Genome Assembly of Bacillaceae bacterium MTCC 8252.</title>
        <authorList>
            <person name="Verma A."/>
            <person name="Khatri I."/>
            <person name="Mual P."/>
            <person name="Subramanian S."/>
            <person name="Krishnamurthi S."/>
        </authorList>
    </citation>
    <scope>NUCLEOTIDE SEQUENCE [LARGE SCALE GENOMIC DNA]</scope>
    <source>
        <strain evidence="18">MTCC 8252</strain>
    </source>
</reference>
<evidence type="ECO:0000256" key="9">
    <source>
        <dbReference type="ARBA" id="ARBA00022777"/>
    </source>
</evidence>
<keyword evidence="18" id="KW-0406">Ion transport</keyword>
<feature type="transmembrane region" description="Helical" evidence="15">
    <location>
        <begin position="12"/>
        <end position="32"/>
    </location>
</feature>
<dbReference type="STRING" id="1221996.QY95_02320"/>
<dbReference type="Pfam" id="PF02518">
    <property type="entry name" value="HATPase_c"/>
    <property type="match status" value="1"/>
</dbReference>
<evidence type="ECO:0000256" key="12">
    <source>
        <dbReference type="ARBA" id="ARBA00023012"/>
    </source>
</evidence>
<keyword evidence="13 15" id="KW-0472">Membrane</keyword>
<gene>
    <name evidence="18" type="ORF">QY95_02320</name>
</gene>
<evidence type="ECO:0000256" key="4">
    <source>
        <dbReference type="ARBA" id="ARBA00022475"/>
    </source>
</evidence>
<keyword evidence="9 18" id="KW-0418">Kinase</keyword>
<dbReference type="FunFam" id="1.10.287.130:FF:000001">
    <property type="entry name" value="Two-component sensor histidine kinase"/>
    <property type="match status" value="1"/>
</dbReference>
<dbReference type="InterPro" id="IPR003661">
    <property type="entry name" value="HisK_dim/P_dom"/>
</dbReference>
<dbReference type="EC" id="2.7.13.3" evidence="3"/>
<evidence type="ECO:0000256" key="8">
    <source>
        <dbReference type="ARBA" id="ARBA00022741"/>
    </source>
</evidence>
<dbReference type="Proteomes" id="UP000031563">
    <property type="component" value="Unassembled WGS sequence"/>
</dbReference>
<dbReference type="SUPFAM" id="SSF47384">
    <property type="entry name" value="Homodimeric domain of signal transducing histidine kinase"/>
    <property type="match status" value="1"/>
</dbReference>
<comment type="caution">
    <text evidence="18">The sequence shown here is derived from an EMBL/GenBank/DDBJ whole genome shotgun (WGS) entry which is preliminary data.</text>
</comment>
<keyword evidence="4" id="KW-1003">Cell membrane</keyword>
<evidence type="ECO:0000256" key="11">
    <source>
        <dbReference type="ARBA" id="ARBA00022989"/>
    </source>
</evidence>